<dbReference type="Pfam" id="PF02130">
    <property type="entry name" value="YbeY"/>
    <property type="match status" value="1"/>
</dbReference>
<dbReference type="GO" id="GO:0046872">
    <property type="term" value="F:metal ion binding"/>
    <property type="evidence" value="ECO:0007669"/>
    <property type="project" value="UniProtKB-KW"/>
</dbReference>
<comment type="caution">
    <text evidence="8">The sequence shown here is derived from an EMBL/GenBank/DDBJ whole genome shotgun (WGS) entry which is preliminary data.</text>
</comment>
<protein>
    <submittedName>
        <fullName evidence="8">Uncharacterized protein</fullName>
    </submittedName>
</protein>
<dbReference type="PANTHER" id="PTHR46986:SF1">
    <property type="entry name" value="ENDORIBONUCLEASE YBEY, CHLOROPLASTIC"/>
    <property type="match status" value="1"/>
</dbReference>
<keyword evidence="3" id="KW-0540">Nuclease</keyword>
<evidence type="ECO:0000256" key="2">
    <source>
        <dbReference type="ARBA" id="ARBA00010875"/>
    </source>
</evidence>
<dbReference type="AlphaFoldDB" id="A0A7J7NTY1"/>
<dbReference type="PANTHER" id="PTHR46986">
    <property type="entry name" value="ENDORIBONUCLEASE YBEY, CHLOROPLASTIC"/>
    <property type="match status" value="1"/>
</dbReference>
<sequence>MCEIRASITPGTVLIMLVGRFKGKDKRLERLIEDADLDPKDAAKQSALLTELNKHSTNNDIFHNIHVLSSKIIYNIRVMLQIHGLLHLLGFDHKISEEVETEMESEEEHLLISLGWKGKGFIQCAVDNGSSKPQNSDGNFHFISLELLVDAPPTLSVVL</sequence>
<dbReference type="SUPFAM" id="SSF55486">
    <property type="entry name" value="Metalloproteases ('zincins'), catalytic domain"/>
    <property type="match status" value="1"/>
</dbReference>
<dbReference type="EMBL" id="JACGCM010000563">
    <property type="protein sequence ID" value="KAF6170631.1"/>
    <property type="molecule type" value="Genomic_DNA"/>
</dbReference>
<evidence type="ECO:0000256" key="5">
    <source>
        <dbReference type="ARBA" id="ARBA00022759"/>
    </source>
</evidence>
<evidence type="ECO:0000256" key="7">
    <source>
        <dbReference type="ARBA" id="ARBA00022833"/>
    </source>
</evidence>
<keyword evidence="9" id="KW-1185">Reference proteome</keyword>
<gene>
    <name evidence="8" type="ORF">GIB67_020193</name>
</gene>
<dbReference type="GO" id="GO:0004519">
    <property type="term" value="F:endonuclease activity"/>
    <property type="evidence" value="ECO:0007669"/>
    <property type="project" value="UniProtKB-KW"/>
</dbReference>
<comment type="similarity">
    <text evidence="2">Belongs to the endoribonuclease YbeY family.</text>
</comment>
<organism evidence="8 9">
    <name type="scientific">Kingdonia uniflora</name>
    <dbReference type="NCBI Taxonomy" id="39325"/>
    <lineage>
        <taxon>Eukaryota</taxon>
        <taxon>Viridiplantae</taxon>
        <taxon>Streptophyta</taxon>
        <taxon>Embryophyta</taxon>
        <taxon>Tracheophyta</taxon>
        <taxon>Spermatophyta</taxon>
        <taxon>Magnoliopsida</taxon>
        <taxon>Ranunculales</taxon>
        <taxon>Circaeasteraceae</taxon>
        <taxon>Kingdonia</taxon>
    </lineage>
</organism>
<evidence type="ECO:0000313" key="8">
    <source>
        <dbReference type="EMBL" id="KAF6170631.1"/>
    </source>
</evidence>
<comment type="cofactor">
    <cofactor evidence="1">
        <name>Zn(2+)</name>
        <dbReference type="ChEBI" id="CHEBI:29105"/>
    </cofactor>
</comment>
<proteinExistence type="inferred from homology"/>
<dbReference type="InterPro" id="IPR002036">
    <property type="entry name" value="YbeY"/>
</dbReference>
<evidence type="ECO:0000256" key="1">
    <source>
        <dbReference type="ARBA" id="ARBA00001947"/>
    </source>
</evidence>
<dbReference type="OrthoDB" id="1413014at2759"/>
<keyword evidence="4" id="KW-0479">Metal-binding</keyword>
<keyword evidence="5" id="KW-0255">Endonuclease</keyword>
<reference evidence="8 9" key="1">
    <citation type="journal article" date="2020" name="IScience">
        <title>Genome Sequencing of the Endangered Kingdonia uniflora (Circaeasteraceae, Ranunculales) Reveals Potential Mechanisms of Evolutionary Specialization.</title>
        <authorList>
            <person name="Sun Y."/>
            <person name="Deng T."/>
            <person name="Zhang A."/>
            <person name="Moore M.J."/>
            <person name="Landis J.B."/>
            <person name="Lin N."/>
            <person name="Zhang H."/>
            <person name="Zhang X."/>
            <person name="Huang J."/>
            <person name="Zhang X."/>
            <person name="Sun H."/>
            <person name="Wang H."/>
        </authorList>
    </citation>
    <scope>NUCLEOTIDE SEQUENCE [LARGE SCALE GENOMIC DNA]</scope>
    <source>
        <strain evidence="8">TB1705</strain>
        <tissue evidence="8">Leaf</tissue>
    </source>
</reference>
<evidence type="ECO:0000313" key="9">
    <source>
        <dbReference type="Proteomes" id="UP000541444"/>
    </source>
</evidence>
<accession>A0A7J7NTY1</accession>
<evidence type="ECO:0000256" key="6">
    <source>
        <dbReference type="ARBA" id="ARBA00022801"/>
    </source>
</evidence>
<dbReference type="Proteomes" id="UP000541444">
    <property type="component" value="Unassembled WGS sequence"/>
</dbReference>
<evidence type="ECO:0000256" key="4">
    <source>
        <dbReference type="ARBA" id="ARBA00022723"/>
    </source>
</evidence>
<dbReference type="PROSITE" id="PS01306">
    <property type="entry name" value="UPF0054"/>
    <property type="match status" value="1"/>
</dbReference>
<evidence type="ECO:0000256" key="3">
    <source>
        <dbReference type="ARBA" id="ARBA00022722"/>
    </source>
</evidence>
<name>A0A7J7NTY1_9MAGN</name>
<dbReference type="InterPro" id="IPR020549">
    <property type="entry name" value="YbeY_CS"/>
</dbReference>
<keyword evidence="6" id="KW-0378">Hydrolase</keyword>
<dbReference type="GO" id="GO:0006364">
    <property type="term" value="P:rRNA processing"/>
    <property type="evidence" value="ECO:0007669"/>
    <property type="project" value="InterPro"/>
</dbReference>
<dbReference type="Gene3D" id="3.40.390.30">
    <property type="entry name" value="Metalloproteases ('zincins'), catalytic domain"/>
    <property type="match status" value="1"/>
</dbReference>
<dbReference type="GO" id="GO:0004222">
    <property type="term" value="F:metalloendopeptidase activity"/>
    <property type="evidence" value="ECO:0007669"/>
    <property type="project" value="InterPro"/>
</dbReference>
<dbReference type="InterPro" id="IPR023091">
    <property type="entry name" value="MetalPrtase_cat_dom_sf_prd"/>
</dbReference>
<keyword evidence="7" id="KW-0862">Zinc</keyword>